<gene>
    <name evidence="6" type="primary">phnD</name>
    <name evidence="6" type="ORF">ACWI_19930</name>
</gene>
<dbReference type="NCBIfam" id="TIGR01098">
    <property type="entry name" value="3A0109s03R"/>
    <property type="match status" value="1"/>
</dbReference>
<dbReference type="GO" id="GO:0055085">
    <property type="term" value="P:transmembrane transport"/>
    <property type="evidence" value="ECO:0007669"/>
    <property type="project" value="InterPro"/>
</dbReference>
<dbReference type="STRING" id="52694.ACWI_19930"/>
<dbReference type="PROSITE" id="PS50111">
    <property type="entry name" value="CHEMOTAXIS_TRANSDUC_2"/>
    <property type="match status" value="1"/>
</dbReference>
<dbReference type="EMBL" id="LKEU01000030">
    <property type="protein sequence ID" value="OFV70514.1"/>
    <property type="molecule type" value="Genomic_DNA"/>
</dbReference>
<dbReference type="Gene3D" id="1.10.287.950">
    <property type="entry name" value="Methyl-accepting chemotaxis protein"/>
    <property type="match status" value="1"/>
</dbReference>
<feature type="domain" description="Methyl-accepting transducer" evidence="5">
    <location>
        <begin position="98"/>
        <end position="334"/>
    </location>
</feature>
<evidence type="ECO:0000313" key="7">
    <source>
        <dbReference type="Proteomes" id="UP000176244"/>
    </source>
</evidence>
<keyword evidence="2" id="KW-0732">Signal</keyword>
<dbReference type="Proteomes" id="UP000176244">
    <property type="component" value="Unassembled WGS sequence"/>
</dbReference>
<name>A0A1F2PHU7_9FIRM</name>
<evidence type="ECO:0000256" key="1">
    <source>
        <dbReference type="ARBA" id="ARBA00007162"/>
    </source>
</evidence>
<dbReference type="CDD" id="cd01071">
    <property type="entry name" value="PBP2_PhnD_like"/>
    <property type="match status" value="1"/>
</dbReference>
<evidence type="ECO:0000256" key="2">
    <source>
        <dbReference type="ARBA" id="ARBA00022729"/>
    </source>
</evidence>
<dbReference type="SMART" id="SM00283">
    <property type="entry name" value="MA"/>
    <property type="match status" value="1"/>
</dbReference>
<accession>A0A1F2PHU7</accession>
<comment type="similarity">
    <text evidence="1">Belongs to the phosphate/phosphite/phosphonate binding protein family.</text>
</comment>
<dbReference type="Pfam" id="PF12974">
    <property type="entry name" value="Phosphonate-bd"/>
    <property type="match status" value="1"/>
</dbReference>
<dbReference type="OrthoDB" id="9781943at2"/>
<dbReference type="AlphaFoldDB" id="A0A1F2PHU7"/>
<evidence type="ECO:0000313" key="6">
    <source>
        <dbReference type="EMBL" id="OFV70514.1"/>
    </source>
</evidence>
<dbReference type="InterPro" id="IPR004089">
    <property type="entry name" value="MCPsignal_dom"/>
</dbReference>
<evidence type="ECO:0000256" key="4">
    <source>
        <dbReference type="SAM" id="Coils"/>
    </source>
</evidence>
<dbReference type="SUPFAM" id="SSF53850">
    <property type="entry name" value="Periplasmic binding protein-like II"/>
    <property type="match status" value="1"/>
</dbReference>
<dbReference type="Gene3D" id="3.40.190.10">
    <property type="entry name" value="Periplasmic binding protein-like II"/>
    <property type="match status" value="2"/>
</dbReference>
<dbReference type="SUPFAM" id="SSF58104">
    <property type="entry name" value="Methyl-accepting chemotaxis protein (MCP) signaling domain"/>
    <property type="match status" value="1"/>
</dbReference>
<dbReference type="RefSeq" id="WP_084633620.1">
    <property type="nucleotide sequence ID" value="NZ_LKEU01000030.1"/>
</dbReference>
<evidence type="ECO:0000256" key="3">
    <source>
        <dbReference type="PROSITE-ProRule" id="PRU00284"/>
    </source>
</evidence>
<proteinExistence type="inferred from homology"/>
<evidence type="ECO:0000259" key="5">
    <source>
        <dbReference type="PROSITE" id="PS50111"/>
    </source>
</evidence>
<dbReference type="Pfam" id="PF00015">
    <property type="entry name" value="MCPsignal"/>
    <property type="match status" value="1"/>
</dbReference>
<dbReference type="InterPro" id="IPR005770">
    <property type="entry name" value="PhnD"/>
</dbReference>
<dbReference type="GO" id="GO:0007165">
    <property type="term" value="P:signal transduction"/>
    <property type="evidence" value="ECO:0007669"/>
    <property type="project" value="UniProtKB-KW"/>
</dbReference>
<keyword evidence="4" id="KW-0175">Coiled coil</keyword>
<comment type="caution">
    <text evidence="6">The sequence shown here is derived from an EMBL/GenBank/DDBJ whole genome shotgun (WGS) entry which is preliminary data.</text>
</comment>
<dbReference type="GO" id="GO:0043190">
    <property type="term" value="C:ATP-binding cassette (ABC) transporter complex"/>
    <property type="evidence" value="ECO:0007669"/>
    <property type="project" value="InterPro"/>
</dbReference>
<sequence>MDEIEKNTNLADIHQEVKTITQTSEELKSNIRSLEESSLLSVEILNENKATMNNILELLNTIAEKDKTMEDEEKENVNSELFSLLETMDFDIKKLSWFSEENVKVFNTIVDQAHEIAKLSEENAASTYEINAEINHFTQVSSKLQGNIVRIEENSSQSVAMLSENRATISSISDLLLDLIEGVNQASGINDELDGSSKQISKFVDYIKDISRQTNLLALNASIEAARAGAAGKGFSVVAEEIKRLSDSTATFATEIEQIVNQVIVEVDRSNAAIERCTTRTKDIEGAAQKSGDVIEDIQKVLIELNQSMNEIKDISSVQVNTSHGIQSSVAKVSDAVDTTHRVTTNTISTIVTQKSKNIELLNYCTKLSEMASSVQKLTAKNKNKDEIIFGVNPFTSPENIKTMYVPILNAVFKKIGYKVRTMIVKDYDALSEGMKEGIIDVAWFSPFAYVTAHEKVSIEPLVSPKVHGKVSYNGYIITRKDSGIGSLSGLRGRSFAYVDEVSASGYLYAQHSMKSEGLNPKTLFSRTAYLGSHDSVIKAVLSREYDAGATYNEAMEEAEKSGINLDEFRIIAKTPDIPKDAIAANPKLPIEFTDRLRQAFVDYVKAPNIKSPVEGFVESDDAKYDVIREVM</sequence>
<dbReference type="PANTHER" id="PTHR35841">
    <property type="entry name" value="PHOSPHONATES-BINDING PERIPLASMIC PROTEIN"/>
    <property type="match status" value="1"/>
</dbReference>
<dbReference type="PANTHER" id="PTHR35841:SF1">
    <property type="entry name" value="PHOSPHONATES-BINDING PERIPLASMIC PROTEIN"/>
    <property type="match status" value="1"/>
</dbReference>
<reference evidence="6 7" key="1">
    <citation type="submission" date="2015-09" db="EMBL/GenBank/DDBJ databases">
        <title>Genome sequence of Acetobacterium wieringae DSM 1911.</title>
        <authorList>
            <person name="Poehlein A."/>
            <person name="Bengelsdorf F.R."/>
            <person name="Schiel-Bengelsdorf B."/>
            <person name="Duerre P."/>
            <person name="Daniel R."/>
        </authorList>
    </citation>
    <scope>NUCLEOTIDE SEQUENCE [LARGE SCALE GENOMIC DNA]</scope>
    <source>
        <strain evidence="6 7">DSM 1911</strain>
    </source>
</reference>
<feature type="coiled-coil region" evidence="4">
    <location>
        <begin position="17"/>
        <end position="75"/>
    </location>
</feature>
<keyword evidence="3" id="KW-0807">Transducer</keyword>
<protein>
    <submittedName>
        <fullName evidence="6">Phosphate-import protein PhnD</fullName>
    </submittedName>
</protein>
<organism evidence="6 7">
    <name type="scientific">Acetobacterium wieringae</name>
    <dbReference type="NCBI Taxonomy" id="52694"/>
    <lineage>
        <taxon>Bacteria</taxon>
        <taxon>Bacillati</taxon>
        <taxon>Bacillota</taxon>
        <taxon>Clostridia</taxon>
        <taxon>Eubacteriales</taxon>
        <taxon>Eubacteriaceae</taxon>
        <taxon>Acetobacterium</taxon>
    </lineage>
</organism>